<evidence type="ECO:0000256" key="5">
    <source>
        <dbReference type="ARBA" id="ARBA00022786"/>
    </source>
</evidence>
<keyword evidence="2" id="KW-0479">Metal-binding</keyword>
<dbReference type="STRING" id="1016849.A0A0D1X7A3"/>
<keyword evidence="8" id="KW-0175">Coiled coil</keyword>
<evidence type="ECO:0000256" key="8">
    <source>
        <dbReference type="SAM" id="Coils"/>
    </source>
</evidence>
<dbReference type="Gene3D" id="3.30.40.10">
    <property type="entry name" value="Zinc/RING finger domain, C3HC4 (zinc finger)"/>
    <property type="match status" value="1"/>
</dbReference>
<feature type="compositionally biased region" description="Low complexity" evidence="9">
    <location>
        <begin position="916"/>
        <end position="928"/>
    </location>
</feature>
<feature type="domain" description="RING-type" evidence="10">
    <location>
        <begin position="187"/>
        <end position="231"/>
    </location>
</feature>
<evidence type="ECO:0000256" key="1">
    <source>
        <dbReference type="ARBA" id="ARBA00022679"/>
    </source>
</evidence>
<keyword evidence="1" id="KW-0808">Transferase</keyword>
<protein>
    <recommendedName>
        <fullName evidence="14">RING-type domain-containing protein</fullName>
    </recommendedName>
</protein>
<dbReference type="Gene3D" id="1.20.120.1750">
    <property type="match status" value="1"/>
</dbReference>
<feature type="compositionally biased region" description="Basic residues" evidence="9">
    <location>
        <begin position="974"/>
        <end position="986"/>
    </location>
</feature>
<dbReference type="PROSITE" id="PS00518">
    <property type="entry name" value="ZF_RING_1"/>
    <property type="match status" value="1"/>
</dbReference>
<dbReference type="CDD" id="cd20335">
    <property type="entry name" value="BRcat_RBR"/>
    <property type="match status" value="1"/>
</dbReference>
<keyword evidence="3" id="KW-0677">Repeat</keyword>
<dbReference type="AlphaFoldDB" id="A0A0D1X7A3"/>
<dbReference type="GO" id="GO:0016567">
    <property type="term" value="P:protein ubiquitination"/>
    <property type="evidence" value="ECO:0007669"/>
    <property type="project" value="InterPro"/>
</dbReference>
<proteinExistence type="predicted"/>
<dbReference type="InterPro" id="IPR017907">
    <property type="entry name" value="Znf_RING_CS"/>
</dbReference>
<evidence type="ECO:0000313" key="12">
    <source>
        <dbReference type="EMBL" id="KIV83706.1"/>
    </source>
</evidence>
<dbReference type="GO" id="GO:0008270">
    <property type="term" value="F:zinc ion binding"/>
    <property type="evidence" value="ECO:0007669"/>
    <property type="project" value="UniProtKB-KW"/>
</dbReference>
<reference evidence="12 13" key="1">
    <citation type="submission" date="2015-01" db="EMBL/GenBank/DDBJ databases">
        <title>The Genome Sequence of Exophiala sideris CBS121828.</title>
        <authorList>
            <consortium name="The Broad Institute Genomics Platform"/>
            <person name="Cuomo C."/>
            <person name="de Hoog S."/>
            <person name="Gorbushina A."/>
            <person name="Stielow B."/>
            <person name="Teixiera M."/>
            <person name="Abouelleil A."/>
            <person name="Chapman S.B."/>
            <person name="Priest M."/>
            <person name="Young S.K."/>
            <person name="Wortman J."/>
            <person name="Nusbaum C."/>
            <person name="Birren B."/>
        </authorList>
    </citation>
    <scope>NUCLEOTIDE SEQUENCE [LARGE SCALE GENOMIC DNA]</scope>
    <source>
        <strain evidence="12 13">CBS 121828</strain>
    </source>
</reference>
<feature type="region of interest" description="Disordered" evidence="9">
    <location>
        <begin position="77"/>
        <end position="148"/>
    </location>
</feature>
<feature type="compositionally biased region" description="Basic and acidic residues" evidence="9">
    <location>
        <begin position="24"/>
        <end position="37"/>
    </location>
</feature>
<dbReference type="PROSITE" id="PS50089">
    <property type="entry name" value="ZF_RING_2"/>
    <property type="match status" value="1"/>
</dbReference>
<evidence type="ECO:0008006" key="14">
    <source>
        <dbReference type="Google" id="ProtNLM"/>
    </source>
</evidence>
<dbReference type="SUPFAM" id="SSF57850">
    <property type="entry name" value="RING/U-box"/>
    <property type="match status" value="2"/>
</dbReference>
<dbReference type="EMBL" id="KN846952">
    <property type="protein sequence ID" value="KIV83706.1"/>
    <property type="molecule type" value="Genomic_DNA"/>
</dbReference>
<evidence type="ECO:0000259" key="10">
    <source>
        <dbReference type="PROSITE" id="PS50089"/>
    </source>
</evidence>
<evidence type="ECO:0000256" key="4">
    <source>
        <dbReference type="ARBA" id="ARBA00022771"/>
    </source>
</evidence>
<evidence type="ECO:0000256" key="6">
    <source>
        <dbReference type="ARBA" id="ARBA00022833"/>
    </source>
</evidence>
<sequence>MSANTNKSPVKKQAVPSGSWEAFKISRPDLEPHDDWSRYPIPAELQTFEEYDALPEKLKQILVWSLTLIGRPVATRTPLTTETGSEPGPSEQVASDETCHRQNITTPASSPNASKLTVREADPESRSVHSTPAPSTSSSGHKTSFKSRFPMNGILSSTLDLIATLKQKAEKDRSPAAIPKKVPLVECTSCFDEFVKPDTAKLACTHSYCKPCLTTLVTTALQNESSFPPKCCLTEIPLKTALLPLSVKQRETYKEKAAEYSIPPQERWYCPNAKCLKWIPPTKPHRNRNSNQKCPHCACAICSICRGQAHDRSSDCPQDYGMEATMSLAESEGWRRCYKCRTMVERSTGCRHMTCKCGAQFCYVCGVKWRTCHCTEFDEANRQADLARRRGERQATLDDEAAEIARAIADVEAVERQEAEERRRQQQEQEEIEAQLARLEEERVIQEAAWRQEAERLEREYQEMLRISVAEACNDLQNTLDNLVHAQQQMLDNRHLRGERRFSQQRDEQITMQQKQNQDLQTTMESNINKRTVLVERKHRSDIDVFTAEQDELEDDLFLDIHMHLHGKNDKDARERRLQEKFKKQRDEKYQELITKHRSEADALKANAAMELSVLNRSDDEKMARIGHRYLRELEAQVAVVAAERAWFELITKRRQNMLSANNRLMIEAVDAGADPIGLTEDAAAGIGPGLPEGMPFSSSQETGTIVSQETLASSPAIVSPESSAPSLAVGAETAKLSVYNMAPQTPTSPAFEIDVQAPWSDPLRANSAWTWMAGSIEPQAGPSSISRPHQTPEKLSLPRNSQQAYSDDSQLRRPTRRSDVPLPLPPAQLHQRKPVPVPGSLQIRRPRSVPSMEGLQVAEPQNIPPVPRVPAIYFEDRDALPRTPGAFPVSPPKPRSPIGREVTRAPVRQARPHSHSSVDSSDLSTPPTISPISPPPEFSTPRSSIETTGWARSPPGLVSEGEPEDIQQMLSHHQSRVKRLFRARSKTPLTSEEVKQRMRRNVGDAFSY</sequence>
<dbReference type="InterPro" id="IPR013083">
    <property type="entry name" value="Znf_RING/FYVE/PHD"/>
</dbReference>
<dbReference type="GO" id="GO:0004842">
    <property type="term" value="F:ubiquitin-protein transferase activity"/>
    <property type="evidence" value="ECO:0007669"/>
    <property type="project" value="InterPro"/>
</dbReference>
<accession>A0A0D1X7A3</accession>
<organism evidence="12 13">
    <name type="scientific">Exophiala sideris</name>
    <dbReference type="NCBI Taxonomy" id="1016849"/>
    <lineage>
        <taxon>Eukaryota</taxon>
        <taxon>Fungi</taxon>
        <taxon>Dikarya</taxon>
        <taxon>Ascomycota</taxon>
        <taxon>Pezizomycotina</taxon>
        <taxon>Eurotiomycetes</taxon>
        <taxon>Chaetothyriomycetidae</taxon>
        <taxon>Chaetothyriales</taxon>
        <taxon>Herpotrichiellaceae</taxon>
        <taxon>Exophiala</taxon>
    </lineage>
</organism>
<dbReference type="HOGENOM" id="CLU_010209_0_0_1"/>
<feature type="domain" description="RING-type" evidence="11">
    <location>
        <begin position="183"/>
        <end position="384"/>
    </location>
</feature>
<dbReference type="InterPro" id="IPR001841">
    <property type="entry name" value="Znf_RING"/>
</dbReference>
<feature type="compositionally biased region" description="Basic and acidic residues" evidence="9">
    <location>
        <begin position="117"/>
        <end position="127"/>
    </location>
</feature>
<feature type="compositionally biased region" description="Polar residues" evidence="9">
    <location>
        <begin position="799"/>
        <end position="809"/>
    </location>
</feature>
<dbReference type="InterPro" id="IPR044066">
    <property type="entry name" value="TRIAD_supradom"/>
</dbReference>
<evidence type="ECO:0000259" key="11">
    <source>
        <dbReference type="PROSITE" id="PS51873"/>
    </source>
</evidence>
<dbReference type="Proteomes" id="UP000053599">
    <property type="component" value="Unassembled WGS sequence"/>
</dbReference>
<feature type="region of interest" description="Disordered" evidence="9">
    <location>
        <begin position="883"/>
        <end position="1009"/>
    </location>
</feature>
<name>A0A0D1X7A3_9EURO</name>
<dbReference type="PROSITE" id="PS51873">
    <property type="entry name" value="TRIAD"/>
    <property type="match status" value="1"/>
</dbReference>
<dbReference type="CDD" id="cd22584">
    <property type="entry name" value="Rcat_RBR_unk"/>
    <property type="match status" value="1"/>
</dbReference>
<dbReference type="OrthoDB" id="9977870at2759"/>
<feature type="compositionally biased region" description="Polar residues" evidence="9">
    <location>
        <begin position="101"/>
        <end position="115"/>
    </location>
</feature>
<keyword evidence="5" id="KW-0833">Ubl conjugation pathway</keyword>
<feature type="compositionally biased region" description="Polar residues" evidence="9">
    <location>
        <begin position="128"/>
        <end position="142"/>
    </location>
</feature>
<feature type="region of interest" description="Disordered" evidence="9">
    <location>
        <begin position="777"/>
        <end position="856"/>
    </location>
</feature>
<keyword evidence="4 7" id="KW-0863">Zinc-finger</keyword>
<feature type="coiled-coil region" evidence="8">
    <location>
        <begin position="397"/>
        <end position="489"/>
    </location>
</feature>
<evidence type="ECO:0000256" key="2">
    <source>
        <dbReference type="ARBA" id="ARBA00022723"/>
    </source>
</evidence>
<feature type="region of interest" description="Disordered" evidence="9">
    <location>
        <begin position="1"/>
        <end position="38"/>
    </location>
</feature>
<gene>
    <name evidence="12" type="ORF">PV11_05708</name>
</gene>
<dbReference type="PANTHER" id="PTHR11685">
    <property type="entry name" value="RBR FAMILY RING FINGER AND IBR DOMAIN-CONTAINING"/>
    <property type="match status" value="1"/>
</dbReference>
<evidence type="ECO:0000256" key="3">
    <source>
        <dbReference type="ARBA" id="ARBA00022737"/>
    </source>
</evidence>
<feature type="compositionally biased region" description="Pro residues" evidence="9">
    <location>
        <begin position="929"/>
        <end position="939"/>
    </location>
</feature>
<dbReference type="InterPro" id="IPR031127">
    <property type="entry name" value="E3_UB_ligase_RBR"/>
</dbReference>
<keyword evidence="6" id="KW-0862">Zinc</keyword>
<evidence type="ECO:0000256" key="9">
    <source>
        <dbReference type="SAM" id="MobiDB-lite"/>
    </source>
</evidence>
<evidence type="ECO:0000256" key="7">
    <source>
        <dbReference type="PROSITE-ProRule" id="PRU00175"/>
    </source>
</evidence>
<evidence type="ECO:0000313" key="13">
    <source>
        <dbReference type="Proteomes" id="UP000053599"/>
    </source>
</evidence>